<reference evidence="3 4" key="1">
    <citation type="submission" date="2018-10" db="EMBL/GenBank/DDBJ databases">
        <title>Genome Sequence of Cohnella sp.</title>
        <authorList>
            <person name="Srinivasan S."/>
            <person name="Kim M.K."/>
        </authorList>
    </citation>
    <scope>NUCLEOTIDE SEQUENCE [LARGE SCALE GENOMIC DNA]</scope>
    <source>
        <strain evidence="3 4">18JY8-7</strain>
    </source>
</reference>
<feature type="domain" description="SLH" evidence="2">
    <location>
        <begin position="155"/>
        <end position="218"/>
    </location>
</feature>
<dbReference type="RefSeq" id="WP_123043273.1">
    <property type="nucleotide sequence ID" value="NZ_CP033433.1"/>
</dbReference>
<organism evidence="3 4">
    <name type="scientific">Cohnella candidum</name>
    <dbReference type="NCBI Taxonomy" id="2674991"/>
    <lineage>
        <taxon>Bacteria</taxon>
        <taxon>Bacillati</taxon>
        <taxon>Bacillota</taxon>
        <taxon>Bacilli</taxon>
        <taxon>Bacillales</taxon>
        <taxon>Paenibacillaceae</taxon>
        <taxon>Cohnella</taxon>
    </lineage>
</organism>
<dbReference type="InterPro" id="IPR001119">
    <property type="entry name" value="SLH_dom"/>
</dbReference>
<dbReference type="Proteomes" id="UP000269097">
    <property type="component" value="Chromosome"/>
</dbReference>
<keyword evidence="4" id="KW-1185">Reference proteome</keyword>
<dbReference type="PROSITE" id="PS51272">
    <property type="entry name" value="SLH"/>
    <property type="match status" value="3"/>
</dbReference>
<dbReference type="Pfam" id="PF00395">
    <property type="entry name" value="SLH"/>
    <property type="match status" value="3"/>
</dbReference>
<name>A0A3G3K3X8_9BACL</name>
<sequence length="435" mass="45531">MKKALASALLATVVSVSAVPAVFADTAITAKSSSFIDIDKSYAKSAIEELHGKGILSGVDNEGRFDPKGSLTRAQFVTIIVNALGLPADATTSSFTDVKAAWAVKYVEAAYKAGIVNGVGNNKFAPNEPVTREMAAAILVNALKTEGKLDDANAAVNFKDGGKIATWFQASIGVAQKYQLIAGYPDGTFDPKTTANREMGAVMGSNLLKAIEVVVKENTPAPVAISGVHIESSNENAGRAKVGDTVTLKFTTTEHVSKLGNFKINGSNPTTFVSEGSGSAWTNTATYVLEDSDSEGVVNFQINVKNDAGIYSVTTEATSDGSTVTVFKKPEISSVSLASNNADPSKATVGDVVTLTFTTKQQVSKLGNFKINGGNPASFTSTEQADHTWKNAATYTIDPTDPKAAMNFQINVKNAVGLYSVTTETTTDGSSVTVY</sequence>
<gene>
    <name evidence="3" type="ORF">EAV92_23170</name>
</gene>
<evidence type="ECO:0000313" key="3">
    <source>
        <dbReference type="EMBL" id="AYQ75193.1"/>
    </source>
</evidence>
<evidence type="ECO:0000313" key="4">
    <source>
        <dbReference type="Proteomes" id="UP000269097"/>
    </source>
</evidence>
<feature type="domain" description="SLH" evidence="2">
    <location>
        <begin position="90"/>
        <end position="153"/>
    </location>
</feature>
<proteinExistence type="predicted"/>
<evidence type="ECO:0000256" key="1">
    <source>
        <dbReference type="SAM" id="SignalP"/>
    </source>
</evidence>
<dbReference type="PANTHER" id="PTHR43308:SF5">
    <property type="entry name" value="S-LAYER PROTEIN _ PEPTIDOGLYCAN ENDO-BETA-N-ACETYLGLUCOSAMINIDASE"/>
    <property type="match status" value="1"/>
</dbReference>
<dbReference type="AlphaFoldDB" id="A0A3G3K3X8"/>
<keyword evidence="1" id="KW-0732">Signal</keyword>
<accession>A0A3G3K3X8</accession>
<dbReference type="KEGG" id="coh:EAV92_23170"/>
<feature type="domain" description="SLH" evidence="2">
    <location>
        <begin position="30"/>
        <end position="89"/>
    </location>
</feature>
<feature type="chain" id="PRO_5018116071" evidence="1">
    <location>
        <begin position="25"/>
        <end position="435"/>
    </location>
</feature>
<dbReference type="PANTHER" id="PTHR43308">
    <property type="entry name" value="OUTER MEMBRANE PROTEIN ALPHA-RELATED"/>
    <property type="match status" value="1"/>
</dbReference>
<dbReference type="EMBL" id="CP033433">
    <property type="protein sequence ID" value="AYQ75193.1"/>
    <property type="molecule type" value="Genomic_DNA"/>
</dbReference>
<feature type="signal peptide" evidence="1">
    <location>
        <begin position="1"/>
        <end position="24"/>
    </location>
</feature>
<protein>
    <submittedName>
        <fullName evidence="3">S-layer homology domain-containing protein</fullName>
    </submittedName>
</protein>
<dbReference type="InterPro" id="IPR051465">
    <property type="entry name" value="Cell_Envelope_Struct_Comp"/>
</dbReference>
<evidence type="ECO:0000259" key="2">
    <source>
        <dbReference type="PROSITE" id="PS51272"/>
    </source>
</evidence>